<feature type="region of interest" description="Disordered" evidence="10">
    <location>
        <begin position="29"/>
        <end position="55"/>
    </location>
</feature>
<evidence type="ECO:0000313" key="12">
    <source>
        <dbReference type="EMBL" id="CAG5862618.1"/>
    </source>
</evidence>
<accession>A0A8S4ACX3</accession>
<dbReference type="EMBL" id="CAJRST010000002">
    <property type="protein sequence ID" value="CAG5862618.1"/>
    <property type="molecule type" value="Genomic_DNA"/>
</dbReference>
<dbReference type="InterPro" id="IPR010304">
    <property type="entry name" value="SMN_Tudor"/>
</dbReference>
<evidence type="ECO:0000256" key="8">
    <source>
        <dbReference type="ARBA" id="ARBA00023242"/>
    </source>
</evidence>
<feature type="non-terminal residue" evidence="12">
    <location>
        <position position="1"/>
    </location>
</feature>
<feature type="domain" description="Tudor" evidence="11">
    <location>
        <begin position="56"/>
        <end position="114"/>
    </location>
</feature>
<organism evidence="12 13">
    <name type="scientific">Menidia menidia</name>
    <name type="common">Atlantic silverside</name>
    <dbReference type="NCBI Taxonomy" id="238744"/>
    <lineage>
        <taxon>Eukaryota</taxon>
        <taxon>Metazoa</taxon>
        <taxon>Chordata</taxon>
        <taxon>Craniata</taxon>
        <taxon>Vertebrata</taxon>
        <taxon>Euteleostomi</taxon>
        <taxon>Actinopterygii</taxon>
        <taxon>Neopterygii</taxon>
        <taxon>Teleostei</taxon>
        <taxon>Neoteleostei</taxon>
        <taxon>Acanthomorphata</taxon>
        <taxon>Ovalentaria</taxon>
        <taxon>Atherinomorphae</taxon>
        <taxon>Atheriniformes</taxon>
        <taxon>Atherinopsidae</taxon>
        <taxon>Menidiinae</taxon>
        <taxon>Menidia</taxon>
    </lineage>
</organism>
<evidence type="ECO:0000256" key="9">
    <source>
        <dbReference type="ARBA" id="ARBA00034695"/>
    </source>
</evidence>
<dbReference type="PANTHER" id="PTHR39267:SF1">
    <property type="entry name" value="SURVIVAL MOTOR NEURON PROTEIN"/>
    <property type="match status" value="1"/>
</dbReference>
<evidence type="ECO:0000259" key="11">
    <source>
        <dbReference type="PROSITE" id="PS50304"/>
    </source>
</evidence>
<dbReference type="Pfam" id="PF06003">
    <property type="entry name" value="SMN_Tudor"/>
    <property type="match status" value="2"/>
</dbReference>
<dbReference type="GO" id="GO:0003723">
    <property type="term" value="F:RNA binding"/>
    <property type="evidence" value="ECO:0007669"/>
    <property type="project" value="InterPro"/>
</dbReference>
<dbReference type="Pfam" id="PF20635">
    <property type="entry name" value="SMN_YG-box"/>
    <property type="match status" value="1"/>
</dbReference>
<dbReference type="PANTHER" id="PTHR39267">
    <property type="entry name" value="SURVIVAL MOTOR NEURON-LIKE PROTEIN 1"/>
    <property type="match status" value="1"/>
</dbReference>
<dbReference type="SUPFAM" id="SSF63748">
    <property type="entry name" value="Tudor/PWWP/MBT"/>
    <property type="match status" value="2"/>
</dbReference>
<evidence type="ECO:0000256" key="2">
    <source>
        <dbReference type="ARBA" id="ARBA00004408"/>
    </source>
</evidence>
<comment type="subcellular location">
    <subcellularLocation>
        <location evidence="1">Cytoplasm</location>
        <location evidence="1">Myofibril</location>
        <location evidence="1">Sarcomere</location>
        <location evidence="1">Z line</location>
    </subcellularLocation>
    <subcellularLocation>
        <location evidence="3">Cytoplasmic granule</location>
    </subcellularLocation>
    <subcellularLocation>
        <location evidence="2">Nucleus</location>
        <location evidence="2">Cajal body</location>
    </subcellularLocation>
    <subcellularLocation>
        <location evidence="9">Nucleus</location>
        <location evidence="9">Gem</location>
    </subcellularLocation>
    <subcellularLocation>
        <location evidence="4">Perikaryon</location>
    </subcellularLocation>
</comment>
<comment type="caution">
    <text evidence="12">The sequence shown here is derived from an EMBL/GenBank/DDBJ whole genome shotgun (WGS) entry which is preliminary data.</text>
</comment>
<dbReference type="Gene3D" id="2.30.30.140">
    <property type="match status" value="2"/>
</dbReference>
<dbReference type="GO" id="GO:0097504">
    <property type="term" value="C:Gemini of Cajal bodies"/>
    <property type="evidence" value="ECO:0007669"/>
    <property type="project" value="UniProtKB-SubCell"/>
</dbReference>
<evidence type="ECO:0000313" key="13">
    <source>
        <dbReference type="Proteomes" id="UP000677803"/>
    </source>
</evidence>
<keyword evidence="6" id="KW-0507">mRNA processing</keyword>
<dbReference type="InterPro" id="IPR040424">
    <property type="entry name" value="Smn1"/>
</dbReference>
<evidence type="ECO:0000256" key="1">
    <source>
        <dbReference type="ARBA" id="ARBA00004216"/>
    </source>
</evidence>
<feature type="region of interest" description="Disordered" evidence="10">
    <location>
        <begin position="98"/>
        <end position="120"/>
    </location>
</feature>
<protein>
    <submittedName>
        <fullName evidence="12">(Atlantic silverside) hypothetical protein</fullName>
    </submittedName>
</protein>
<dbReference type="GO" id="GO:0008380">
    <property type="term" value="P:RNA splicing"/>
    <property type="evidence" value="ECO:0007669"/>
    <property type="project" value="UniProtKB-KW"/>
</dbReference>
<keyword evidence="8" id="KW-0539">Nucleus</keyword>
<keyword evidence="7" id="KW-0508">mRNA splicing</keyword>
<dbReference type="GO" id="GO:0043204">
    <property type="term" value="C:perikaryon"/>
    <property type="evidence" value="ECO:0007669"/>
    <property type="project" value="UniProtKB-SubCell"/>
</dbReference>
<feature type="compositionally biased region" description="Basic and acidic residues" evidence="10">
    <location>
        <begin position="197"/>
        <end position="244"/>
    </location>
</feature>
<feature type="region of interest" description="Disordered" evidence="10">
    <location>
        <begin position="167"/>
        <end position="264"/>
    </location>
</feature>
<evidence type="ECO:0000256" key="6">
    <source>
        <dbReference type="ARBA" id="ARBA00022664"/>
    </source>
</evidence>
<reference evidence="12" key="1">
    <citation type="submission" date="2021-05" db="EMBL/GenBank/DDBJ databases">
        <authorList>
            <person name="Tigano A."/>
        </authorList>
    </citation>
    <scope>NUCLEOTIDE SEQUENCE</scope>
</reference>
<dbReference type="GO" id="GO:0015030">
    <property type="term" value="C:Cajal body"/>
    <property type="evidence" value="ECO:0007669"/>
    <property type="project" value="UniProtKB-SubCell"/>
</dbReference>
<evidence type="ECO:0000256" key="3">
    <source>
        <dbReference type="ARBA" id="ARBA00004463"/>
    </source>
</evidence>
<name>A0A8S4ACX3_9TELE</name>
<dbReference type="GO" id="GO:0030018">
    <property type="term" value="C:Z disc"/>
    <property type="evidence" value="ECO:0007669"/>
    <property type="project" value="UniProtKB-SubCell"/>
</dbReference>
<evidence type="ECO:0000256" key="5">
    <source>
        <dbReference type="ARBA" id="ARBA00005371"/>
    </source>
</evidence>
<dbReference type="Proteomes" id="UP000677803">
    <property type="component" value="Unassembled WGS sequence"/>
</dbReference>
<dbReference type="InterPro" id="IPR002999">
    <property type="entry name" value="Tudor"/>
</dbReference>
<feature type="compositionally biased region" description="Polar residues" evidence="10">
    <location>
        <begin position="102"/>
        <end position="119"/>
    </location>
</feature>
<dbReference type="CDD" id="cd22852">
    <property type="entry name" value="SMN_C"/>
    <property type="match status" value="1"/>
</dbReference>
<gene>
    <name evidence="12" type="ORF">MMEN_LOCUS1217</name>
</gene>
<proteinExistence type="inferred from homology"/>
<dbReference type="SMART" id="SM00333">
    <property type="entry name" value="TUDOR"/>
    <property type="match status" value="2"/>
</dbReference>
<dbReference type="GO" id="GO:0006397">
    <property type="term" value="P:mRNA processing"/>
    <property type="evidence" value="ECO:0007669"/>
    <property type="project" value="UniProtKB-KW"/>
</dbReference>
<evidence type="ECO:0000256" key="7">
    <source>
        <dbReference type="ARBA" id="ARBA00023187"/>
    </source>
</evidence>
<comment type="similarity">
    <text evidence="5">Belongs to the SMN family.</text>
</comment>
<sequence>IKDEFSFVCAQGVEVPQAVACEGADIRPNLDDDGKEGDGQTACLPTDGNNSSTESKWAVGDRCRAVWSEDGQVYPATLVALDGQRCRVRFSSYGNEEDMDLSTLQSPEAAPQNRTSQLQEWKPGSRCRAVYSVDGLVYPAIVLWVKGQRCRVRYDDYNNEEEHDISDLLNPNELHGPIRTMSKPSSWRPSPAGTNEWKWKRREESMGERGKERRSGWKDDQQNPPTVREKPESQSKEKEAEKSRGNQQRDGAEKPTDYSFPLFPPFSTQMSTSEPVSFLPPPPPPVWASCGKEATGPPDVGNMTSMLMQWYMCGFHTGSYMVSSSSVFARRPCVRLVTWAFVAMFFRLSSFSSRPGKMKSKTHAEHACMYR</sequence>
<feature type="compositionally biased region" description="Basic and acidic residues" evidence="10">
    <location>
        <begin position="29"/>
        <end position="38"/>
    </location>
</feature>
<dbReference type="AlphaFoldDB" id="A0A8S4ACX3"/>
<dbReference type="OrthoDB" id="197400at2759"/>
<evidence type="ECO:0000256" key="10">
    <source>
        <dbReference type="SAM" id="MobiDB-lite"/>
    </source>
</evidence>
<evidence type="ECO:0000256" key="4">
    <source>
        <dbReference type="ARBA" id="ARBA00004484"/>
    </source>
</evidence>
<feature type="domain" description="Tudor" evidence="11">
    <location>
        <begin position="120"/>
        <end position="178"/>
    </location>
</feature>
<dbReference type="PROSITE" id="PS50304">
    <property type="entry name" value="TUDOR"/>
    <property type="match status" value="2"/>
</dbReference>
<dbReference type="InterPro" id="IPR047313">
    <property type="entry name" value="SMN_C"/>
</dbReference>
<keyword evidence="13" id="KW-1185">Reference proteome</keyword>